<accession>A0A915J5W0</accession>
<dbReference type="InterPro" id="IPR013869">
    <property type="entry name" value="DUF1757"/>
</dbReference>
<proteinExistence type="predicted"/>
<dbReference type="AlphaFoldDB" id="A0A915J5W0"/>
<protein>
    <submittedName>
        <fullName evidence="2">Uncharacterized protein</fullName>
    </submittedName>
</protein>
<dbReference type="Proteomes" id="UP000887565">
    <property type="component" value="Unplaced"/>
</dbReference>
<organism evidence="1 2">
    <name type="scientific">Romanomermis culicivorax</name>
    <name type="common">Nematode worm</name>
    <dbReference type="NCBI Taxonomy" id="13658"/>
    <lineage>
        <taxon>Eukaryota</taxon>
        <taxon>Metazoa</taxon>
        <taxon>Ecdysozoa</taxon>
        <taxon>Nematoda</taxon>
        <taxon>Enoplea</taxon>
        <taxon>Dorylaimia</taxon>
        <taxon>Mermithida</taxon>
        <taxon>Mermithoidea</taxon>
        <taxon>Mermithidae</taxon>
        <taxon>Romanomermis</taxon>
    </lineage>
</organism>
<evidence type="ECO:0000313" key="2">
    <source>
        <dbReference type="WBParaSite" id="nRc.2.0.1.t21831-RA"/>
    </source>
</evidence>
<dbReference type="PANTHER" id="PTHR38636">
    <property type="entry name" value="PROTEIN CBG20488"/>
    <property type="match status" value="1"/>
</dbReference>
<keyword evidence="1" id="KW-1185">Reference proteome</keyword>
<sequence length="153" mass="16674">MKCSDFEMLRVPNPEAELTIQVALKTAQIGTLIGSLIVAPMNHILNDSAFGKKDALQYSITKFGICGGLTGLLVGPIISSLWQQNWNDIEKFDRCYRLRFNRRKLNADRCAVLGATLGGIIDGGHGLVLGVDLSLLANLLFAGYSPFSFNVDD</sequence>
<reference evidence="2" key="1">
    <citation type="submission" date="2022-11" db="UniProtKB">
        <authorList>
            <consortium name="WormBaseParasite"/>
        </authorList>
    </citation>
    <scope>IDENTIFICATION</scope>
</reference>
<name>A0A915J5W0_ROMCU</name>
<dbReference type="Pfam" id="PF08560">
    <property type="entry name" value="DUF1757"/>
    <property type="match status" value="1"/>
</dbReference>
<dbReference type="PANTHER" id="PTHR38636:SF1">
    <property type="entry name" value="CHLORIDE CHANNEL PROTEIN CLC-D"/>
    <property type="match status" value="1"/>
</dbReference>
<dbReference type="OMA" id="GFRQSEF"/>
<evidence type="ECO:0000313" key="1">
    <source>
        <dbReference type="Proteomes" id="UP000887565"/>
    </source>
</evidence>
<dbReference type="WBParaSite" id="nRc.2.0.1.t21831-RA">
    <property type="protein sequence ID" value="nRc.2.0.1.t21831-RA"/>
    <property type="gene ID" value="nRc.2.0.1.g21831"/>
</dbReference>